<evidence type="ECO:0000256" key="1">
    <source>
        <dbReference type="ARBA" id="ARBA00023015"/>
    </source>
</evidence>
<evidence type="ECO:0000313" key="7">
    <source>
        <dbReference type="Proteomes" id="UP000319627"/>
    </source>
</evidence>
<reference evidence="6 7" key="1">
    <citation type="submission" date="2019-07" db="EMBL/GenBank/DDBJ databases">
        <title>Genomic Encyclopedia of Type Strains, Phase I: the one thousand microbial genomes (KMG-I) project.</title>
        <authorList>
            <person name="Kyrpides N."/>
        </authorList>
    </citation>
    <scope>NUCLEOTIDE SEQUENCE [LARGE SCALE GENOMIC DNA]</scope>
    <source>
        <strain evidence="6 7">DSM 375</strain>
    </source>
</reference>
<evidence type="ECO:0000256" key="4">
    <source>
        <dbReference type="SAM" id="Coils"/>
    </source>
</evidence>
<evidence type="ECO:0000256" key="3">
    <source>
        <dbReference type="ARBA" id="ARBA00023163"/>
    </source>
</evidence>
<dbReference type="InterPro" id="IPR011791">
    <property type="entry name" value="CadR-PbrR"/>
</dbReference>
<organism evidence="6 7">
    <name type="scientific">Azomonas agilis</name>
    <dbReference type="NCBI Taxonomy" id="116849"/>
    <lineage>
        <taxon>Bacteria</taxon>
        <taxon>Pseudomonadati</taxon>
        <taxon>Pseudomonadota</taxon>
        <taxon>Gammaproteobacteria</taxon>
        <taxon>Pseudomonadales</taxon>
        <taxon>Pseudomonadaceae</taxon>
        <taxon>Azomonas</taxon>
    </lineage>
</organism>
<evidence type="ECO:0000259" key="5">
    <source>
        <dbReference type="PROSITE" id="PS50937"/>
    </source>
</evidence>
<sequence length="130" mass="14992">MQIGELAKQTSVGVETIRYYEKLGLLSAPLRQANGYRCYSSVHLQRLSFIRHCRALDISLSDIKRLLEYQTHPEDTCQEVNALIDTKLLEVRQRLESLHALEQQLVQLRQRCASQQVKDCGILHELSMPD</sequence>
<dbReference type="CDD" id="cd04784">
    <property type="entry name" value="HTH_CadR-PbrR"/>
    <property type="match status" value="1"/>
</dbReference>
<evidence type="ECO:0000256" key="2">
    <source>
        <dbReference type="ARBA" id="ARBA00023125"/>
    </source>
</evidence>
<dbReference type="SUPFAM" id="SSF46955">
    <property type="entry name" value="Putative DNA-binding domain"/>
    <property type="match status" value="1"/>
</dbReference>
<evidence type="ECO:0000313" key="6">
    <source>
        <dbReference type="EMBL" id="TWH76338.1"/>
    </source>
</evidence>
<keyword evidence="1" id="KW-0805">Transcription regulation</keyword>
<dbReference type="Pfam" id="PF00376">
    <property type="entry name" value="MerR"/>
    <property type="match status" value="1"/>
</dbReference>
<dbReference type="NCBIfam" id="TIGR02047">
    <property type="entry name" value="CadR-PbrR"/>
    <property type="match status" value="1"/>
</dbReference>
<dbReference type="PANTHER" id="PTHR30204:SF92">
    <property type="entry name" value="HTH-TYPE TRANSCRIPTIONAL REGULATOR ZNTR"/>
    <property type="match status" value="1"/>
</dbReference>
<dbReference type="Proteomes" id="UP000319627">
    <property type="component" value="Unassembled WGS sequence"/>
</dbReference>
<dbReference type="GO" id="GO:0003677">
    <property type="term" value="F:DNA binding"/>
    <property type="evidence" value="ECO:0007669"/>
    <property type="project" value="UniProtKB-KW"/>
</dbReference>
<keyword evidence="4" id="KW-0175">Coiled coil</keyword>
<protein>
    <submittedName>
        <fullName evidence="6">Cd(II)/Pb(II)-responsive transcriptional regulator</fullName>
    </submittedName>
</protein>
<keyword evidence="3" id="KW-0804">Transcription</keyword>
<dbReference type="EMBL" id="VLKG01000003">
    <property type="protein sequence ID" value="TWH76338.1"/>
    <property type="molecule type" value="Genomic_DNA"/>
</dbReference>
<keyword evidence="2" id="KW-0238">DNA-binding</keyword>
<dbReference type="InterPro" id="IPR047057">
    <property type="entry name" value="MerR_fam"/>
</dbReference>
<dbReference type="RefSeq" id="WP_144570978.1">
    <property type="nucleotide sequence ID" value="NZ_VLKG01000003.1"/>
</dbReference>
<dbReference type="InterPro" id="IPR009061">
    <property type="entry name" value="DNA-bd_dom_put_sf"/>
</dbReference>
<comment type="caution">
    <text evidence="6">The sequence shown here is derived from an EMBL/GenBank/DDBJ whole genome shotgun (WGS) entry which is preliminary data.</text>
</comment>
<dbReference type="GO" id="GO:0046872">
    <property type="term" value="F:metal ion binding"/>
    <property type="evidence" value="ECO:0007669"/>
    <property type="project" value="InterPro"/>
</dbReference>
<dbReference type="PRINTS" id="PR00040">
    <property type="entry name" value="HTHMERR"/>
</dbReference>
<dbReference type="Gene3D" id="1.10.1660.10">
    <property type="match status" value="1"/>
</dbReference>
<name>A0A562IZH8_9GAMM</name>
<gene>
    <name evidence="6" type="ORF">LX59_01261</name>
</gene>
<dbReference type="InterPro" id="IPR000551">
    <property type="entry name" value="MerR-type_HTH_dom"/>
</dbReference>
<accession>A0A562IZH8</accession>
<dbReference type="Pfam" id="PF09278">
    <property type="entry name" value="MerR-DNA-bind"/>
    <property type="match status" value="1"/>
</dbReference>
<proteinExistence type="predicted"/>
<dbReference type="OrthoDB" id="9808480at2"/>
<feature type="coiled-coil region" evidence="4">
    <location>
        <begin position="91"/>
        <end position="118"/>
    </location>
</feature>
<dbReference type="GO" id="GO:0045893">
    <property type="term" value="P:positive regulation of DNA-templated transcription"/>
    <property type="evidence" value="ECO:0007669"/>
    <property type="project" value="InterPro"/>
</dbReference>
<dbReference type="PANTHER" id="PTHR30204">
    <property type="entry name" value="REDOX-CYCLING DRUG-SENSING TRANSCRIPTIONAL ACTIVATOR SOXR"/>
    <property type="match status" value="1"/>
</dbReference>
<dbReference type="InterPro" id="IPR015358">
    <property type="entry name" value="Tscrpt_reg_MerR_DNA-bd"/>
</dbReference>
<dbReference type="SMART" id="SM00422">
    <property type="entry name" value="HTH_MERR"/>
    <property type="match status" value="1"/>
</dbReference>
<dbReference type="AlphaFoldDB" id="A0A562IZH8"/>
<feature type="domain" description="HTH merR-type" evidence="5">
    <location>
        <begin position="1"/>
        <end position="69"/>
    </location>
</feature>
<keyword evidence="7" id="KW-1185">Reference proteome</keyword>
<dbReference type="GO" id="GO:0003700">
    <property type="term" value="F:DNA-binding transcription factor activity"/>
    <property type="evidence" value="ECO:0007669"/>
    <property type="project" value="InterPro"/>
</dbReference>
<dbReference type="PROSITE" id="PS50937">
    <property type="entry name" value="HTH_MERR_2"/>
    <property type="match status" value="1"/>
</dbReference>